<gene>
    <name evidence="1" type="ORF">K466DRAFT_590536</name>
</gene>
<evidence type="ECO:0000313" key="2">
    <source>
        <dbReference type="Proteomes" id="UP000308197"/>
    </source>
</evidence>
<reference evidence="1 2" key="1">
    <citation type="journal article" date="2019" name="Nat. Ecol. Evol.">
        <title>Megaphylogeny resolves global patterns of mushroom evolution.</title>
        <authorList>
            <person name="Varga T."/>
            <person name="Krizsan K."/>
            <person name="Foldi C."/>
            <person name="Dima B."/>
            <person name="Sanchez-Garcia M."/>
            <person name="Sanchez-Ramirez S."/>
            <person name="Szollosi G.J."/>
            <person name="Szarkandi J.G."/>
            <person name="Papp V."/>
            <person name="Albert L."/>
            <person name="Andreopoulos W."/>
            <person name="Angelini C."/>
            <person name="Antonin V."/>
            <person name="Barry K.W."/>
            <person name="Bougher N.L."/>
            <person name="Buchanan P."/>
            <person name="Buyck B."/>
            <person name="Bense V."/>
            <person name="Catcheside P."/>
            <person name="Chovatia M."/>
            <person name="Cooper J."/>
            <person name="Damon W."/>
            <person name="Desjardin D."/>
            <person name="Finy P."/>
            <person name="Geml J."/>
            <person name="Haridas S."/>
            <person name="Hughes K."/>
            <person name="Justo A."/>
            <person name="Karasinski D."/>
            <person name="Kautmanova I."/>
            <person name="Kiss B."/>
            <person name="Kocsube S."/>
            <person name="Kotiranta H."/>
            <person name="LaButti K.M."/>
            <person name="Lechner B.E."/>
            <person name="Liimatainen K."/>
            <person name="Lipzen A."/>
            <person name="Lukacs Z."/>
            <person name="Mihaltcheva S."/>
            <person name="Morgado L.N."/>
            <person name="Niskanen T."/>
            <person name="Noordeloos M.E."/>
            <person name="Ohm R.A."/>
            <person name="Ortiz-Santana B."/>
            <person name="Ovrebo C."/>
            <person name="Racz N."/>
            <person name="Riley R."/>
            <person name="Savchenko A."/>
            <person name="Shiryaev A."/>
            <person name="Soop K."/>
            <person name="Spirin V."/>
            <person name="Szebenyi C."/>
            <person name="Tomsovsky M."/>
            <person name="Tulloss R.E."/>
            <person name="Uehling J."/>
            <person name="Grigoriev I.V."/>
            <person name="Vagvolgyi C."/>
            <person name="Papp T."/>
            <person name="Martin F.M."/>
            <person name="Miettinen O."/>
            <person name="Hibbett D.S."/>
            <person name="Nagy L.G."/>
        </authorList>
    </citation>
    <scope>NUCLEOTIDE SEQUENCE [LARGE SCALE GENOMIC DNA]</scope>
    <source>
        <strain evidence="1 2">HHB13444</strain>
    </source>
</reference>
<organism evidence="1 2">
    <name type="scientific">Polyporus arcularius HHB13444</name>
    <dbReference type="NCBI Taxonomy" id="1314778"/>
    <lineage>
        <taxon>Eukaryota</taxon>
        <taxon>Fungi</taxon>
        <taxon>Dikarya</taxon>
        <taxon>Basidiomycota</taxon>
        <taxon>Agaricomycotina</taxon>
        <taxon>Agaricomycetes</taxon>
        <taxon>Polyporales</taxon>
        <taxon>Polyporaceae</taxon>
        <taxon>Polyporus</taxon>
    </lineage>
</organism>
<dbReference type="EMBL" id="ML211487">
    <property type="protein sequence ID" value="TFK82425.1"/>
    <property type="molecule type" value="Genomic_DNA"/>
</dbReference>
<accession>A0A5C3NYB5</accession>
<keyword evidence="2" id="KW-1185">Reference proteome</keyword>
<protein>
    <submittedName>
        <fullName evidence="1">Uncharacterized protein</fullName>
    </submittedName>
</protein>
<evidence type="ECO:0000313" key="1">
    <source>
        <dbReference type="EMBL" id="TFK82425.1"/>
    </source>
</evidence>
<sequence>MHLLQSIAVPAARRLRVHCVTVPRALTHPPFPVGLVVLMFASCKDNDRNRIRDPSTSQGNE</sequence>
<name>A0A5C3NYB5_9APHY</name>
<dbReference type="Proteomes" id="UP000308197">
    <property type="component" value="Unassembled WGS sequence"/>
</dbReference>
<dbReference type="InParanoid" id="A0A5C3NYB5"/>
<proteinExistence type="predicted"/>
<dbReference type="AlphaFoldDB" id="A0A5C3NYB5"/>